<proteinExistence type="inferred from homology"/>
<evidence type="ECO:0000256" key="5">
    <source>
        <dbReference type="ARBA" id="ARBA00022723"/>
    </source>
</evidence>
<gene>
    <name evidence="8" type="primary">araD</name>
    <name evidence="8" type="ORF">NPA36_00205</name>
</gene>
<comment type="cofactor">
    <cofactor evidence="2">
        <name>Zn(2+)</name>
        <dbReference type="ChEBI" id="CHEBI:29105"/>
    </cofactor>
</comment>
<evidence type="ECO:0000256" key="2">
    <source>
        <dbReference type="ARBA" id="ARBA00001947"/>
    </source>
</evidence>
<dbReference type="SUPFAM" id="SSF53639">
    <property type="entry name" value="AraD/HMP-PK domain-like"/>
    <property type="match status" value="1"/>
</dbReference>
<dbReference type="Proteomes" id="UP001059480">
    <property type="component" value="Unassembled WGS sequence"/>
</dbReference>
<dbReference type="Pfam" id="PF00596">
    <property type="entry name" value="Aldolase_II"/>
    <property type="match status" value="1"/>
</dbReference>
<evidence type="ECO:0000313" key="9">
    <source>
        <dbReference type="Proteomes" id="UP001059480"/>
    </source>
</evidence>
<dbReference type="SMART" id="SM01007">
    <property type="entry name" value="Aldolase_II"/>
    <property type="match status" value="1"/>
</dbReference>
<reference evidence="8" key="1">
    <citation type="submission" date="2022-07" db="EMBL/GenBank/DDBJ databases">
        <authorList>
            <person name="Jung M.-Y."/>
            <person name="Lee M."/>
        </authorList>
    </citation>
    <scope>NUCLEOTIDE SEQUENCE</scope>
    <source>
        <strain evidence="8">S8</strain>
    </source>
</reference>
<comment type="caution">
    <text evidence="8">The sequence shown here is derived from an EMBL/GenBank/DDBJ whole genome shotgun (WGS) entry which is preliminary data.</text>
</comment>
<organism evidence="8 9">
    <name type="scientific">Granulicatella seriolae</name>
    <dbReference type="NCBI Taxonomy" id="2967226"/>
    <lineage>
        <taxon>Bacteria</taxon>
        <taxon>Bacillati</taxon>
        <taxon>Bacillota</taxon>
        <taxon>Bacilli</taxon>
        <taxon>Lactobacillales</taxon>
        <taxon>Carnobacteriaceae</taxon>
        <taxon>Granulicatella</taxon>
    </lineage>
</organism>
<evidence type="ECO:0000256" key="1">
    <source>
        <dbReference type="ARBA" id="ARBA00001726"/>
    </source>
</evidence>
<evidence type="ECO:0000256" key="6">
    <source>
        <dbReference type="ARBA" id="ARBA00022833"/>
    </source>
</evidence>
<sequence>MHAMKERVYQANLQLPDWALVKLTWGNVSEINRELGVIVIKPSGVPYESMTADQMVVTDLDGNLLEEGGLKASSDLPTHVILYKGFESIGSVAHTHSTHAVTWAQSSRDIPVYGTTHADTFYGPVPNTRQLSQKEVEDAYEVNTGKVIVETFKERGIDPDAIPAVLVNGHGPFTWGKTPAKAIENSYVLDEVADMATQTEQIGGKENKLPQFVLDKHYFRKHGAGAYYGQG</sequence>
<dbReference type="NCBIfam" id="NF006047">
    <property type="entry name" value="PRK08193.1"/>
    <property type="match status" value="1"/>
</dbReference>
<dbReference type="InterPro" id="IPR001303">
    <property type="entry name" value="Aldolase_II/adducin_N"/>
</dbReference>
<reference evidence="8" key="3">
    <citation type="journal article" date="2023" name="Microbiol. Resour. Announc.">
        <title>Draft Genome Sequence of Granulicatella sp. Strain S8, Isolated from a Marine Fish, Seriola quinqueradiata.</title>
        <authorList>
            <person name="Lee M."/>
            <person name="Farooq A."/>
            <person name="Jeong J.B."/>
            <person name="Jung M.Y."/>
        </authorList>
    </citation>
    <scope>NUCLEOTIDE SEQUENCE</scope>
    <source>
        <strain evidence="8">S8</strain>
    </source>
</reference>
<dbReference type="PANTHER" id="PTHR22789:SF8">
    <property type="entry name" value="L-RIBULOSE-5-PHOSPHATE 4-EPIMERASE SGBE"/>
    <property type="match status" value="1"/>
</dbReference>
<comment type="catalytic activity">
    <reaction evidence="1">
        <text>L-ribulose 5-phosphate = D-xylulose 5-phosphate</text>
        <dbReference type="Rhea" id="RHEA:22368"/>
        <dbReference type="ChEBI" id="CHEBI:57737"/>
        <dbReference type="ChEBI" id="CHEBI:58226"/>
        <dbReference type="EC" id="5.1.3.4"/>
    </reaction>
</comment>
<evidence type="ECO:0000313" key="8">
    <source>
        <dbReference type="EMBL" id="MCQ9208988.1"/>
    </source>
</evidence>
<dbReference type="InterPro" id="IPR050197">
    <property type="entry name" value="Aldolase_class_II_sugar_metab"/>
</dbReference>
<protein>
    <recommendedName>
        <fullName evidence="4">L-ribulose-5-phosphate 4-epimerase</fullName>
        <ecNumber evidence="4">5.1.3.4</ecNumber>
    </recommendedName>
</protein>
<accession>A0ABT1WK45</accession>
<dbReference type="Gene3D" id="3.40.225.10">
    <property type="entry name" value="Class II aldolase/adducin N-terminal domain"/>
    <property type="match status" value="1"/>
</dbReference>
<evidence type="ECO:0000259" key="7">
    <source>
        <dbReference type="SMART" id="SM01007"/>
    </source>
</evidence>
<dbReference type="EC" id="5.1.3.4" evidence="4"/>
<evidence type="ECO:0000256" key="3">
    <source>
        <dbReference type="ARBA" id="ARBA00010037"/>
    </source>
</evidence>
<comment type="similarity">
    <text evidence="3">Belongs to the aldolase class II family. AraD/FucA subfamily.</text>
</comment>
<name>A0ABT1WK45_9LACT</name>
<keyword evidence="9" id="KW-1185">Reference proteome</keyword>
<keyword evidence="8" id="KW-0413">Isomerase</keyword>
<reference evidence="8" key="2">
    <citation type="journal article" date="2023" name="Curr. Microbiol.">
        <title>Granulicatella seriolae sp. nov., a Novel Facultative Anaerobe Isolated from Yellowtail Marine Fish.</title>
        <authorList>
            <person name="Lee M."/>
            <person name="Choi Y.J."/>
            <person name="Farooq A."/>
            <person name="Jeong J.B."/>
            <person name="Jung M.Y."/>
        </authorList>
    </citation>
    <scope>NUCLEOTIDE SEQUENCE</scope>
    <source>
        <strain evidence="8">S8</strain>
    </source>
</reference>
<evidence type="ECO:0000256" key="4">
    <source>
        <dbReference type="ARBA" id="ARBA00013186"/>
    </source>
</evidence>
<dbReference type="InterPro" id="IPR036409">
    <property type="entry name" value="Aldolase_II/adducin_N_sf"/>
</dbReference>
<dbReference type="EMBL" id="JANHNZ010000001">
    <property type="protein sequence ID" value="MCQ9208988.1"/>
    <property type="molecule type" value="Genomic_DNA"/>
</dbReference>
<keyword evidence="5" id="KW-0479">Metal-binding</keyword>
<keyword evidence="6" id="KW-0862">Zinc</keyword>
<dbReference type="PANTHER" id="PTHR22789">
    <property type="entry name" value="FUCULOSE PHOSPHATE ALDOLASE"/>
    <property type="match status" value="1"/>
</dbReference>
<dbReference type="GO" id="GO:0008742">
    <property type="term" value="F:L-ribulose-phosphate 4-epimerase activity"/>
    <property type="evidence" value="ECO:0007669"/>
    <property type="project" value="UniProtKB-EC"/>
</dbReference>
<feature type="domain" description="Class II aldolase/adducin N-terminal" evidence="7">
    <location>
        <begin position="6"/>
        <end position="197"/>
    </location>
</feature>